<keyword evidence="5 11" id="KW-1133">Transmembrane helix</keyword>
<keyword evidence="15" id="KW-1185">Reference proteome</keyword>
<protein>
    <recommendedName>
        <fullName evidence="16">G-protein coupled receptors family 2 profile 1 domain-containing protein</fullName>
    </recommendedName>
</protein>
<dbReference type="GO" id="GO:0008528">
    <property type="term" value="F:G protein-coupled peptide receptor activity"/>
    <property type="evidence" value="ECO:0007669"/>
    <property type="project" value="TreeGrafter"/>
</dbReference>
<dbReference type="PANTHER" id="PTHR45620">
    <property type="entry name" value="PDF RECEPTOR-LIKE PROTEIN-RELATED"/>
    <property type="match status" value="1"/>
</dbReference>
<keyword evidence="7 11" id="KW-0472">Membrane</keyword>
<evidence type="ECO:0000256" key="6">
    <source>
        <dbReference type="ARBA" id="ARBA00023040"/>
    </source>
</evidence>
<keyword evidence="10" id="KW-0807">Transducer</keyword>
<evidence type="ECO:0000256" key="7">
    <source>
        <dbReference type="ARBA" id="ARBA00023136"/>
    </source>
</evidence>
<evidence type="ECO:0000256" key="8">
    <source>
        <dbReference type="ARBA" id="ARBA00023170"/>
    </source>
</evidence>
<dbReference type="AlphaFoldDB" id="A0A5J5D336"/>
<name>A0A5J5D336_9PERO</name>
<dbReference type="Pfam" id="PF00002">
    <property type="entry name" value="7tm_2"/>
    <property type="match status" value="1"/>
</dbReference>
<dbReference type="PROSITE" id="PS50261">
    <property type="entry name" value="G_PROTEIN_RECEP_F2_4"/>
    <property type="match status" value="1"/>
</dbReference>
<evidence type="ECO:0000256" key="5">
    <source>
        <dbReference type="ARBA" id="ARBA00022989"/>
    </source>
</evidence>
<dbReference type="PROSITE" id="PS50227">
    <property type="entry name" value="G_PROTEIN_RECEP_F2_3"/>
    <property type="match status" value="1"/>
</dbReference>
<feature type="domain" description="G-protein coupled receptors family 2 profile 1" evidence="12">
    <location>
        <begin position="21"/>
        <end position="66"/>
    </location>
</feature>
<evidence type="ECO:0000256" key="4">
    <source>
        <dbReference type="ARBA" id="ARBA00022692"/>
    </source>
</evidence>
<feature type="transmembrane region" description="Helical" evidence="11">
    <location>
        <begin position="80"/>
        <end position="99"/>
    </location>
</feature>
<accession>A0A5J5D336</accession>
<evidence type="ECO:0000256" key="10">
    <source>
        <dbReference type="ARBA" id="ARBA00023224"/>
    </source>
</evidence>
<evidence type="ECO:0000259" key="12">
    <source>
        <dbReference type="PROSITE" id="PS50227"/>
    </source>
</evidence>
<dbReference type="InterPro" id="IPR001879">
    <property type="entry name" value="GPCR_2_extracellular_dom"/>
</dbReference>
<dbReference type="GO" id="GO:0004999">
    <property type="term" value="F:vasoactive intestinal polypeptide receptor activity"/>
    <property type="evidence" value="ECO:0007669"/>
    <property type="project" value="TreeGrafter"/>
</dbReference>
<dbReference type="Gene3D" id="1.20.1070.10">
    <property type="entry name" value="Rhodopsin 7-helix transmembrane proteins"/>
    <property type="match status" value="1"/>
</dbReference>
<organism evidence="14 15">
    <name type="scientific">Etheostoma spectabile</name>
    <name type="common">orangethroat darter</name>
    <dbReference type="NCBI Taxonomy" id="54343"/>
    <lineage>
        <taxon>Eukaryota</taxon>
        <taxon>Metazoa</taxon>
        <taxon>Chordata</taxon>
        <taxon>Craniata</taxon>
        <taxon>Vertebrata</taxon>
        <taxon>Euteleostomi</taxon>
        <taxon>Actinopterygii</taxon>
        <taxon>Neopterygii</taxon>
        <taxon>Teleostei</taxon>
        <taxon>Neoteleostei</taxon>
        <taxon>Acanthomorphata</taxon>
        <taxon>Eupercaria</taxon>
        <taxon>Perciformes</taxon>
        <taxon>Percoidei</taxon>
        <taxon>Percidae</taxon>
        <taxon>Etheostomatinae</taxon>
        <taxon>Etheostoma</taxon>
    </lineage>
</organism>
<evidence type="ECO:0000256" key="3">
    <source>
        <dbReference type="ARBA" id="ARBA00022475"/>
    </source>
</evidence>
<dbReference type="PANTHER" id="PTHR45620:SF24">
    <property type="entry name" value="VASOACTIVE INTESTINAL POLYPEPTIDE RECEPTOR 1"/>
    <property type="match status" value="1"/>
</dbReference>
<dbReference type="GO" id="GO:0005886">
    <property type="term" value="C:plasma membrane"/>
    <property type="evidence" value="ECO:0007669"/>
    <property type="project" value="UniProtKB-SubCell"/>
</dbReference>
<evidence type="ECO:0000256" key="2">
    <source>
        <dbReference type="ARBA" id="ARBA00005314"/>
    </source>
</evidence>
<proteinExistence type="inferred from homology"/>
<keyword evidence="6" id="KW-0297">G-protein coupled receptor</keyword>
<comment type="similarity">
    <text evidence="2">Belongs to the G-protein coupled receptor 2 family.</text>
</comment>
<evidence type="ECO:0000256" key="1">
    <source>
        <dbReference type="ARBA" id="ARBA00004651"/>
    </source>
</evidence>
<dbReference type="PRINTS" id="PR00249">
    <property type="entry name" value="GPCRSECRETIN"/>
</dbReference>
<sequence length="208" mass="23762">MFNNYKHAFFGLSLSLSRSGCSGTWDKITCWPSADVGELVTIPCPKYLFYFSRNVPRRKNQDSKICCGKFFDAIKVGYTIGHSVSLISLTIAIIILFLFRKLHCTRNYIHMHLFVSFILKAVAVLMKDVILYEVGETDNCQSPVSRSSNRLYLSMGDYKGLFKSPGMLGDNRRQPMVDHQNTHFSHHTCELFPLYLDNPDFAAEDELP</sequence>
<evidence type="ECO:0000313" key="14">
    <source>
        <dbReference type="EMBL" id="KAA8587473.1"/>
    </source>
</evidence>
<evidence type="ECO:0008006" key="16">
    <source>
        <dbReference type="Google" id="ProtNLM"/>
    </source>
</evidence>
<evidence type="ECO:0000259" key="13">
    <source>
        <dbReference type="PROSITE" id="PS50261"/>
    </source>
</evidence>
<dbReference type="Proteomes" id="UP000327493">
    <property type="component" value="Chromosome 12"/>
</dbReference>
<comment type="subcellular location">
    <subcellularLocation>
        <location evidence="1">Cell membrane</location>
        <topology evidence="1">Multi-pass membrane protein</topology>
    </subcellularLocation>
</comment>
<dbReference type="InterPro" id="IPR000832">
    <property type="entry name" value="GPCR_2_secretin-like"/>
</dbReference>
<dbReference type="Gene3D" id="4.10.1240.10">
    <property type="entry name" value="GPCR, family 2, extracellular hormone receptor domain"/>
    <property type="match status" value="1"/>
</dbReference>
<dbReference type="GO" id="GO:0017046">
    <property type="term" value="F:peptide hormone binding"/>
    <property type="evidence" value="ECO:0007669"/>
    <property type="project" value="TreeGrafter"/>
</dbReference>
<evidence type="ECO:0000313" key="15">
    <source>
        <dbReference type="Proteomes" id="UP000327493"/>
    </source>
</evidence>
<evidence type="ECO:0000256" key="9">
    <source>
        <dbReference type="ARBA" id="ARBA00023180"/>
    </source>
</evidence>
<feature type="domain" description="G-protein coupled receptors family 2 profile 2" evidence="13">
    <location>
        <begin position="74"/>
        <end position="158"/>
    </location>
</feature>
<dbReference type="PROSITE" id="PS00649">
    <property type="entry name" value="G_PROTEIN_RECEP_F2_1"/>
    <property type="match status" value="1"/>
</dbReference>
<dbReference type="InterPro" id="IPR050332">
    <property type="entry name" value="GPCR_2"/>
</dbReference>
<dbReference type="GO" id="GO:0007188">
    <property type="term" value="P:adenylate cyclase-modulating G protein-coupled receptor signaling pathway"/>
    <property type="evidence" value="ECO:0007669"/>
    <property type="project" value="TreeGrafter"/>
</dbReference>
<keyword evidence="8" id="KW-0675">Receptor</keyword>
<gene>
    <name evidence="14" type="ORF">FQN60_016335</name>
</gene>
<dbReference type="InterPro" id="IPR017981">
    <property type="entry name" value="GPCR_2-like_7TM"/>
</dbReference>
<dbReference type="Pfam" id="PF02793">
    <property type="entry name" value="HRM"/>
    <property type="match status" value="1"/>
</dbReference>
<dbReference type="SUPFAM" id="SSF111418">
    <property type="entry name" value="Hormone receptor domain"/>
    <property type="match status" value="1"/>
</dbReference>
<dbReference type="InterPro" id="IPR017983">
    <property type="entry name" value="GPCR_2_secretin-like_CS"/>
</dbReference>
<evidence type="ECO:0000256" key="11">
    <source>
        <dbReference type="SAM" id="Phobius"/>
    </source>
</evidence>
<dbReference type="GO" id="GO:0007166">
    <property type="term" value="P:cell surface receptor signaling pathway"/>
    <property type="evidence" value="ECO:0007669"/>
    <property type="project" value="InterPro"/>
</dbReference>
<comment type="caution">
    <text evidence="14">The sequence shown here is derived from an EMBL/GenBank/DDBJ whole genome shotgun (WGS) entry which is preliminary data.</text>
</comment>
<keyword evidence="9" id="KW-0325">Glycoprotein</keyword>
<dbReference type="EMBL" id="VOFY01000012">
    <property type="protein sequence ID" value="KAA8587473.1"/>
    <property type="molecule type" value="Genomic_DNA"/>
</dbReference>
<keyword evidence="3" id="KW-1003">Cell membrane</keyword>
<reference evidence="14 15" key="1">
    <citation type="submission" date="2019-08" db="EMBL/GenBank/DDBJ databases">
        <title>A chromosome-level genome assembly, high-density linkage maps, and genome scans reveal the genomic architecture of hybrid incompatibilities underlying speciation via character displacement in darters (Percidae: Etheostominae).</title>
        <authorList>
            <person name="Moran R.L."/>
            <person name="Catchen J.M."/>
            <person name="Fuller R.C."/>
        </authorList>
    </citation>
    <scope>NUCLEOTIDE SEQUENCE [LARGE SCALE GENOMIC DNA]</scope>
    <source>
        <strain evidence="14">EspeVRDwgs_2016</strain>
        <tissue evidence="14">Muscle</tissue>
    </source>
</reference>
<dbReference type="InterPro" id="IPR036445">
    <property type="entry name" value="GPCR_2_extracell_dom_sf"/>
</dbReference>
<dbReference type="SMART" id="SM00008">
    <property type="entry name" value="HormR"/>
    <property type="match status" value="1"/>
</dbReference>
<keyword evidence="4 11" id="KW-0812">Transmembrane</keyword>